<name>A0ABV5GAZ5_9FLAO</name>
<dbReference type="Proteomes" id="UP001589576">
    <property type="component" value="Unassembled WGS sequence"/>
</dbReference>
<keyword evidence="4" id="KW-0812">Transmembrane</keyword>
<evidence type="ECO:0000256" key="4">
    <source>
        <dbReference type="ARBA" id="ARBA00022692"/>
    </source>
</evidence>
<reference evidence="9 10" key="1">
    <citation type="submission" date="2024-09" db="EMBL/GenBank/DDBJ databases">
        <authorList>
            <person name="Sun Q."/>
            <person name="Mori K."/>
        </authorList>
    </citation>
    <scope>NUCLEOTIDE SEQUENCE [LARGE SCALE GENOMIC DNA]</scope>
    <source>
        <strain evidence="9 10">CECT 8460</strain>
    </source>
</reference>
<evidence type="ECO:0000256" key="5">
    <source>
        <dbReference type="ARBA" id="ARBA00022729"/>
    </source>
</evidence>
<dbReference type="SUPFAM" id="SSF56935">
    <property type="entry name" value="Porins"/>
    <property type="match status" value="1"/>
</dbReference>
<keyword evidence="7" id="KW-0998">Cell outer membrane</keyword>
<feature type="chain" id="PRO_5045808390" evidence="8">
    <location>
        <begin position="20"/>
        <end position="501"/>
    </location>
</feature>
<keyword evidence="10" id="KW-1185">Reference proteome</keyword>
<feature type="signal peptide" evidence="8">
    <location>
        <begin position="1"/>
        <end position="19"/>
    </location>
</feature>
<evidence type="ECO:0000256" key="1">
    <source>
        <dbReference type="ARBA" id="ARBA00004571"/>
    </source>
</evidence>
<evidence type="ECO:0000256" key="3">
    <source>
        <dbReference type="ARBA" id="ARBA00022452"/>
    </source>
</evidence>
<evidence type="ECO:0000256" key="7">
    <source>
        <dbReference type="ARBA" id="ARBA00023237"/>
    </source>
</evidence>
<comment type="subcellular location">
    <subcellularLocation>
        <location evidence="1">Cell outer membrane</location>
        <topology evidence="1">Multi-pass membrane protein</topology>
    </subcellularLocation>
</comment>
<keyword evidence="5 8" id="KW-0732">Signal</keyword>
<evidence type="ECO:0000313" key="10">
    <source>
        <dbReference type="Proteomes" id="UP001589576"/>
    </source>
</evidence>
<evidence type="ECO:0000256" key="2">
    <source>
        <dbReference type="ARBA" id="ARBA00008163"/>
    </source>
</evidence>
<protein>
    <submittedName>
        <fullName evidence="9">OmpP1/FadL family transporter</fullName>
    </submittedName>
</protein>
<gene>
    <name evidence="9" type="ORF">ACFFUU_01600</name>
</gene>
<keyword evidence="3" id="KW-1134">Transmembrane beta strand</keyword>
<organism evidence="9 10">
    <name type="scientific">Flavobacterium paronense</name>
    <dbReference type="NCBI Taxonomy" id="1392775"/>
    <lineage>
        <taxon>Bacteria</taxon>
        <taxon>Pseudomonadati</taxon>
        <taxon>Bacteroidota</taxon>
        <taxon>Flavobacteriia</taxon>
        <taxon>Flavobacteriales</taxon>
        <taxon>Flavobacteriaceae</taxon>
        <taxon>Flavobacterium</taxon>
    </lineage>
</organism>
<proteinExistence type="inferred from homology"/>
<dbReference type="RefSeq" id="WP_290284887.1">
    <property type="nucleotide sequence ID" value="NZ_JAUFQN010000019.1"/>
</dbReference>
<keyword evidence="6" id="KW-0472">Membrane</keyword>
<dbReference type="Pfam" id="PF03349">
    <property type="entry name" value="Toluene_X"/>
    <property type="match status" value="1"/>
</dbReference>
<dbReference type="InterPro" id="IPR005017">
    <property type="entry name" value="OMPP1/FadL/TodX"/>
</dbReference>
<accession>A0ABV5GAZ5</accession>
<sequence>MKKYIIIIIAGLTFSTVKAQETTPEDALRYAVENLTGSARFRGMSGSFGAVGGDLSSINQNPAGSIFFNNNYATFTGSSYNAKNISRYYGTTTKDNDNSLDLNQAGVAFVFVDNNPKNDWKKFTVAFNYENDNNFNNSLYSAGTNPYNSIDKYFLRFANGLPQEGGITLGTLRNAYFEDLNFIDQQAYLGYNAYIFNPVSDDDLNSVYVSNVPTNGNYFQDNYTITSGYDGKFTGNFATAYKDILFLGINLNYHYTDIIKNSSVYESYDTVDSTTGLQSVQFDTETHTFGSGFSFNLGAIVKATKSLRLGVAYESPTWYRLQDEQRQAVFADCPDCGGGIFNPNITMIYDPYTVQTPSKWTGSIAYIFGKKGLLSADVSTKNYSNTSFRPKNYYTGINSYLSSALDNAIQVRLGGEYKYKQMSFRGGYRFDQSPYKVDQTFGDLTGYSGGLGYTFGDSRIDVAYSYDHRNFNYSFLSSGMTDPARVSRYNNNVTISYSMDF</sequence>
<dbReference type="EMBL" id="JBHMFB010000003">
    <property type="protein sequence ID" value="MFB9088291.1"/>
    <property type="molecule type" value="Genomic_DNA"/>
</dbReference>
<evidence type="ECO:0000313" key="9">
    <source>
        <dbReference type="EMBL" id="MFB9088291.1"/>
    </source>
</evidence>
<comment type="similarity">
    <text evidence="2">Belongs to the OmpP1/FadL family.</text>
</comment>
<evidence type="ECO:0000256" key="6">
    <source>
        <dbReference type="ARBA" id="ARBA00023136"/>
    </source>
</evidence>
<evidence type="ECO:0000256" key="8">
    <source>
        <dbReference type="SAM" id="SignalP"/>
    </source>
</evidence>
<comment type="caution">
    <text evidence="9">The sequence shown here is derived from an EMBL/GenBank/DDBJ whole genome shotgun (WGS) entry which is preliminary data.</text>
</comment>
<dbReference type="Gene3D" id="2.40.160.60">
    <property type="entry name" value="Outer membrane protein transport protein (OMPP1/FadL/TodX)"/>
    <property type="match status" value="1"/>
</dbReference>